<feature type="signal peptide" evidence="2">
    <location>
        <begin position="1"/>
        <end position="22"/>
    </location>
</feature>
<feature type="chain" id="PRO_5025345900" evidence="2">
    <location>
        <begin position="23"/>
        <end position="225"/>
    </location>
</feature>
<organism evidence="3 4">
    <name type="scientific">Saccharomyces pastorianus</name>
    <name type="common">Lager yeast</name>
    <name type="synonym">Saccharomyces cerevisiae x Saccharomyces eubayanus</name>
    <dbReference type="NCBI Taxonomy" id="27292"/>
    <lineage>
        <taxon>Eukaryota</taxon>
        <taxon>Fungi</taxon>
        <taxon>Dikarya</taxon>
        <taxon>Ascomycota</taxon>
        <taxon>Saccharomycotina</taxon>
        <taxon>Saccharomycetes</taxon>
        <taxon>Saccharomycetales</taxon>
        <taxon>Saccharomycetaceae</taxon>
        <taxon>Saccharomyces</taxon>
    </lineage>
</organism>
<name>A0A6C1E9L3_SACPS</name>
<dbReference type="Proteomes" id="UP000501346">
    <property type="component" value="Chromosome SeX-ScX"/>
</dbReference>
<gene>
    <name evidence="3" type="primary">IRC18_2</name>
    <name evidence="3" type="ORF">GRS66_008683</name>
</gene>
<dbReference type="OrthoDB" id="4047719at2759"/>
<evidence type="ECO:0000313" key="3">
    <source>
        <dbReference type="EMBL" id="QID86076.1"/>
    </source>
</evidence>
<reference evidence="3 4" key="1">
    <citation type="journal article" date="2019" name="BMC Genomics">
        <title>Chromosome level assembly and comparative genome analysis confirm lager-brewing yeasts originated from a single hybridization.</title>
        <authorList>
            <person name="Salazar A.N."/>
            <person name="Gorter de Vries A.R."/>
            <person name="van den Broek M."/>
            <person name="Brouwers N."/>
            <person name="de la Torre Cortes P."/>
            <person name="Kuijpers N.G.A."/>
            <person name="Daran J.G."/>
            <person name="Abeel T."/>
        </authorList>
    </citation>
    <scope>NUCLEOTIDE SEQUENCE [LARGE SCALE GENOMIC DNA]</scope>
    <source>
        <strain evidence="3 4">CBS 1483</strain>
    </source>
</reference>
<sequence length="225" mass="25189">MKVGITKFFLLIYLFLVTTVLAISNKTLLEFENTEAKLVNSLRVLDTNPRNSTSADKRISDIETQMKEIKTMYGSHSFILKGLNGILNHKVNMLAREVQIEGENSTVFETETTKVAKGLHRAIHISPFKYIKKFKTISTEKLERILKKYDQVSKKDGDLTEDQKKKKEVLARVSRVVAATTIEAGLAQGVVDLCMTVTTSLCLISASIGGLGFIIWLMIVYQALT</sequence>
<dbReference type="EMBL" id="CP049007">
    <property type="protein sequence ID" value="QID86076.1"/>
    <property type="molecule type" value="Genomic_DNA"/>
</dbReference>
<keyword evidence="2" id="KW-0732">Signal</keyword>
<proteinExistence type="predicted"/>
<keyword evidence="4" id="KW-1185">Reference proteome</keyword>
<evidence type="ECO:0000256" key="1">
    <source>
        <dbReference type="SAM" id="Phobius"/>
    </source>
</evidence>
<dbReference type="AlphaFoldDB" id="A0A6C1E9L3"/>
<keyword evidence="1" id="KW-0812">Transmembrane</keyword>
<keyword evidence="1" id="KW-1133">Transmembrane helix</keyword>
<evidence type="ECO:0000313" key="4">
    <source>
        <dbReference type="Proteomes" id="UP000501346"/>
    </source>
</evidence>
<protein>
    <submittedName>
        <fullName evidence="3">Outer spore wall protein 6</fullName>
    </submittedName>
</protein>
<accession>A0A6C1E9L3</accession>
<feature type="transmembrane region" description="Helical" evidence="1">
    <location>
        <begin position="203"/>
        <end position="224"/>
    </location>
</feature>
<keyword evidence="1" id="KW-0472">Membrane</keyword>
<evidence type="ECO:0000256" key="2">
    <source>
        <dbReference type="SAM" id="SignalP"/>
    </source>
</evidence>